<dbReference type="Pfam" id="PF20420">
    <property type="entry name" value="DUF6702"/>
    <property type="match status" value="1"/>
</dbReference>
<dbReference type="InterPro" id="IPR046525">
    <property type="entry name" value="DUF6702"/>
</dbReference>
<gene>
    <name evidence="1" type="ORF">S01H4_05571</name>
</gene>
<dbReference type="AlphaFoldDB" id="X0ZR49"/>
<protein>
    <submittedName>
        <fullName evidence="1">Uncharacterized protein</fullName>
    </submittedName>
</protein>
<sequence length="166" mass="18288">MPLRFVIISLFVVALTTTSACLAHRTPGSLTTVKWNEATGRTEVIHRLHSHDAELGVGASLGLPGLSVEEMEGRAHIALYVEAHFHIKGVDKELKFELVGAELSGNDILVYQELPGRLPQSVLIWDDILMEAFPAQLNQVNIEDGDSINNLVFTKGDGWYSYSFAQ</sequence>
<dbReference type="EMBL" id="BART01001630">
    <property type="protein sequence ID" value="GAG71819.1"/>
    <property type="molecule type" value="Genomic_DNA"/>
</dbReference>
<name>X0ZR49_9ZZZZ</name>
<organism evidence="1">
    <name type="scientific">marine sediment metagenome</name>
    <dbReference type="NCBI Taxonomy" id="412755"/>
    <lineage>
        <taxon>unclassified sequences</taxon>
        <taxon>metagenomes</taxon>
        <taxon>ecological metagenomes</taxon>
    </lineage>
</organism>
<dbReference type="PROSITE" id="PS51257">
    <property type="entry name" value="PROKAR_LIPOPROTEIN"/>
    <property type="match status" value="1"/>
</dbReference>
<reference evidence="1" key="1">
    <citation type="journal article" date="2014" name="Front. Microbiol.">
        <title>High frequency of phylogenetically diverse reductive dehalogenase-homologous genes in deep subseafloor sedimentary metagenomes.</title>
        <authorList>
            <person name="Kawai M."/>
            <person name="Futagami T."/>
            <person name="Toyoda A."/>
            <person name="Takaki Y."/>
            <person name="Nishi S."/>
            <person name="Hori S."/>
            <person name="Arai W."/>
            <person name="Tsubouchi T."/>
            <person name="Morono Y."/>
            <person name="Uchiyama I."/>
            <person name="Ito T."/>
            <person name="Fujiyama A."/>
            <person name="Inagaki F."/>
            <person name="Takami H."/>
        </authorList>
    </citation>
    <scope>NUCLEOTIDE SEQUENCE</scope>
    <source>
        <strain evidence="1">Expedition CK06-06</strain>
    </source>
</reference>
<accession>X0ZR49</accession>
<proteinExistence type="predicted"/>
<comment type="caution">
    <text evidence="1">The sequence shown here is derived from an EMBL/GenBank/DDBJ whole genome shotgun (WGS) entry which is preliminary data.</text>
</comment>
<evidence type="ECO:0000313" key="1">
    <source>
        <dbReference type="EMBL" id="GAG71819.1"/>
    </source>
</evidence>